<proteinExistence type="predicted"/>
<evidence type="ECO:0000313" key="3">
    <source>
        <dbReference type="Proteomes" id="UP000655208"/>
    </source>
</evidence>
<reference evidence="2" key="1">
    <citation type="journal article" date="2014" name="Int. J. Syst. Evol. Microbiol.">
        <title>Complete genome sequence of Corynebacterium casei LMG S-19264T (=DSM 44701T), isolated from a smear-ripened cheese.</title>
        <authorList>
            <consortium name="US DOE Joint Genome Institute (JGI-PGF)"/>
            <person name="Walter F."/>
            <person name="Albersmeier A."/>
            <person name="Kalinowski J."/>
            <person name="Ruckert C."/>
        </authorList>
    </citation>
    <scope>NUCLEOTIDE SEQUENCE</scope>
    <source>
        <strain evidence="2">CGMCC 4.7308</strain>
    </source>
</reference>
<keyword evidence="1" id="KW-0472">Membrane</keyword>
<comment type="caution">
    <text evidence="2">The sequence shown here is derived from an EMBL/GenBank/DDBJ whole genome shotgun (WGS) entry which is preliminary data.</text>
</comment>
<reference evidence="2" key="2">
    <citation type="submission" date="2020-09" db="EMBL/GenBank/DDBJ databases">
        <authorList>
            <person name="Sun Q."/>
            <person name="Zhou Y."/>
        </authorList>
    </citation>
    <scope>NUCLEOTIDE SEQUENCE</scope>
    <source>
        <strain evidence="2">CGMCC 4.7308</strain>
    </source>
</reference>
<name>A0A917TBH3_9ACTN</name>
<gene>
    <name evidence="2" type="ORF">GCM10011594_41500</name>
</gene>
<evidence type="ECO:0000313" key="2">
    <source>
        <dbReference type="EMBL" id="GGM17145.1"/>
    </source>
</evidence>
<dbReference type="EMBL" id="BMNA01000017">
    <property type="protein sequence ID" value="GGM17145.1"/>
    <property type="molecule type" value="Genomic_DNA"/>
</dbReference>
<dbReference type="AlphaFoldDB" id="A0A917TBH3"/>
<dbReference type="Proteomes" id="UP000655208">
    <property type="component" value="Unassembled WGS sequence"/>
</dbReference>
<organism evidence="2 3">
    <name type="scientific">Nakamurella endophytica</name>
    <dbReference type="NCBI Taxonomy" id="1748367"/>
    <lineage>
        <taxon>Bacteria</taxon>
        <taxon>Bacillati</taxon>
        <taxon>Actinomycetota</taxon>
        <taxon>Actinomycetes</taxon>
        <taxon>Nakamurellales</taxon>
        <taxon>Nakamurellaceae</taxon>
        <taxon>Nakamurella</taxon>
    </lineage>
</organism>
<feature type="transmembrane region" description="Helical" evidence="1">
    <location>
        <begin position="37"/>
        <end position="59"/>
    </location>
</feature>
<sequence>MWLIARTRPGATLTVLSVLAWGSAFHSTSVATMPPALIALVSLLYLPLAVATTASLLALKSRRFRRWRLDVPSGWTSDFFVVGGTLAWLILLVGGLLTRQLSISLMAGTVPLLAGAQVERRATDAQRAAR</sequence>
<keyword evidence="3" id="KW-1185">Reference proteome</keyword>
<evidence type="ECO:0000256" key="1">
    <source>
        <dbReference type="SAM" id="Phobius"/>
    </source>
</evidence>
<feature type="transmembrane region" description="Helical" evidence="1">
    <location>
        <begin position="79"/>
        <end position="97"/>
    </location>
</feature>
<keyword evidence="1" id="KW-0812">Transmembrane</keyword>
<accession>A0A917TBH3</accession>
<keyword evidence="1" id="KW-1133">Transmembrane helix</keyword>
<protein>
    <submittedName>
        <fullName evidence="2">Uncharacterized protein</fullName>
    </submittedName>
</protein>